<dbReference type="RefSeq" id="WP_212675612.1">
    <property type="nucleotide sequence ID" value="NZ_JAGSPJ010000004.1"/>
</dbReference>
<organism evidence="2 3">
    <name type="scientific">Undibacterium fentianense</name>
    <dbReference type="NCBI Taxonomy" id="2828728"/>
    <lineage>
        <taxon>Bacteria</taxon>
        <taxon>Pseudomonadati</taxon>
        <taxon>Pseudomonadota</taxon>
        <taxon>Betaproteobacteria</taxon>
        <taxon>Burkholderiales</taxon>
        <taxon>Oxalobacteraceae</taxon>
        <taxon>Undibacterium</taxon>
    </lineage>
</organism>
<dbReference type="InterPro" id="IPR020864">
    <property type="entry name" value="MACPF"/>
</dbReference>
<dbReference type="Proteomes" id="UP000678545">
    <property type="component" value="Unassembled WGS sequence"/>
</dbReference>
<sequence>MRYIRPASEAVNCILQSFNAFDRRIANAPDQALNCTDDFRNSRWSESIVVKAPIQSYTGVFRESKSAEAEASNFSESVGIKGSYGIFSASVQYNSSTKITRSSTSFNSSTHCQICRGTVHLKTSTDILGYLDENLVQSLQSIRSLVDAEAFTKKYGTHVVTAVSLGGLFGITTSIETGSYTKLSKVSAEVSAKYGGALGSVELTAKVASEISRETSYGSVLQFTRAIGGDPIKAQGIDLRNPETLKAWAASCNEDAIFAVHDTKEYWALIEKTEASVLLRTYLNLVITAQSIKNPTIFSAIAPTQPFVENRATATVNEDYKIISGGANVKIGTSSFLCGSYPQYDDNKRINGWIAVSHDIATPSSQDDTITAYALAFYDPYDLFEVRMTEVTVGNQGIGMSKVEATLDPGYCLTGGGCSFFCKGNLKYIISSYPEGSSWRIAMSDYDRASENAEVTAYALGLAPSSKLRSEVSITKNVTKQTSSTALSHGNMNVSLSEGLRIAGGGVSLTAWNAGHGNLVQQCYPGMNNQWFEYNSDLNGSYSPVVATAYGINLTVECQNLSLLKA</sequence>
<keyword evidence="3" id="KW-1185">Reference proteome</keyword>
<accession>A0A941E163</accession>
<evidence type="ECO:0000313" key="3">
    <source>
        <dbReference type="Proteomes" id="UP000678545"/>
    </source>
</evidence>
<dbReference type="Pfam" id="PF01823">
    <property type="entry name" value="MACPF"/>
    <property type="match status" value="1"/>
</dbReference>
<evidence type="ECO:0000259" key="1">
    <source>
        <dbReference type="PROSITE" id="PS51412"/>
    </source>
</evidence>
<dbReference type="AlphaFoldDB" id="A0A941E163"/>
<reference evidence="2" key="1">
    <citation type="submission" date="2021-04" db="EMBL/GenBank/DDBJ databases">
        <title>novel species isolated from subtropical streams in China.</title>
        <authorList>
            <person name="Lu H."/>
        </authorList>
    </citation>
    <scope>NUCLEOTIDE SEQUENCE</scope>
    <source>
        <strain evidence="2">FT137W</strain>
    </source>
</reference>
<dbReference type="EMBL" id="JAGSPJ010000004">
    <property type="protein sequence ID" value="MBR7800480.1"/>
    <property type="molecule type" value="Genomic_DNA"/>
</dbReference>
<feature type="domain" description="MACPF" evidence="1">
    <location>
        <begin position="1"/>
        <end position="300"/>
    </location>
</feature>
<dbReference type="PROSITE" id="PS51412">
    <property type="entry name" value="MACPF_2"/>
    <property type="match status" value="1"/>
</dbReference>
<comment type="caution">
    <text evidence="2">The sequence shown here is derived from an EMBL/GenBank/DDBJ whole genome shotgun (WGS) entry which is preliminary data.</text>
</comment>
<name>A0A941E163_9BURK</name>
<evidence type="ECO:0000313" key="2">
    <source>
        <dbReference type="EMBL" id="MBR7800480.1"/>
    </source>
</evidence>
<protein>
    <recommendedName>
        <fullName evidence="1">MACPF domain-containing protein</fullName>
    </recommendedName>
</protein>
<gene>
    <name evidence="2" type="ORF">KDM90_10785</name>
</gene>
<proteinExistence type="predicted"/>